<feature type="compositionally biased region" description="Low complexity" evidence="10">
    <location>
        <begin position="186"/>
        <end position="195"/>
    </location>
</feature>
<evidence type="ECO:0000256" key="4">
    <source>
        <dbReference type="ARBA" id="ARBA00022490"/>
    </source>
</evidence>
<evidence type="ECO:0000256" key="10">
    <source>
        <dbReference type="SAM" id="MobiDB-lite"/>
    </source>
</evidence>
<dbReference type="Proteomes" id="UP001150907">
    <property type="component" value="Unassembled WGS sequence"/>
</dbReference>
<evidence type="ECO:0000256" key="9">
    <source>
        <dbReference type="SAM" id="Coils"/>
    </source>
</evidence>
<gene>
    <name evidence="12" type="ORF">H4R26_004386</name>
</gene>
<keyword evidence="7" id="KW-0539">Nucleus</keyword>
<feature type="compositionally biased region" description="Basic and acidic residues" evidence="10">
    <location>
        <begin position="271"/>
        <end position="281"/>
    </location>
</feature>
<feature type="compositionally biased region" description="Basic residues" evidence="10">
    <location>
        <begin position="172"/>
        <end position="182"/>
    </location>
</feature>
<dbReference type="EMBL" id="JANBQF010000468">
    <property type="protein sequence ID" value="KAJ2000921.1"/>
    <property type="molecule type" value="Genomic_DNA"/>
</dbReference>
<keyword evidence="13" id="KW-1185">Reference proteome</keyword>
<reference evidence="12" key="1">
    <citation type="submission" date="2022-07" db="EMBL/GenBank/DDBJ databases">
        <title>Phylogenomic reconstructions and comparative analyses of Kickxellomycotina fungi.</title>
        <authorList>
            <person name="Reynolds N.K."/>
            <person name="Stajich J.E."/>
            <person name="Barry K."/>
            <person name="Grigoriev I.V."/>
            <person name="Crous P."/>
            <person name="Smith M.E."/>
        </authorList>
    </citation>
    <scope>NUCLEOTIDE SEQUENCE</scope>
    <source>
        <strain evidence="12">IMI 214461</strain>
    </source>
</reference>
<feature type="domain" description="SDE2-like" evidence="11">
    <location>
        <begin position="73"/>
        <end position="174"/>
    </location>
</feature>
<evidence type="ECO:0000313" key="12">
    <source>
        <dbReference type="EMBL" id="KAJ2000921.1"/>
    </source>
</evidence>
<comment type="similarity">
    <text evidence="3">Belongs to the SDE2 family.</text>
</comment>
<feature type="compositionally biased region" description="Low complexity" evidence="10">
    <location>
        <begin position="247"/>
        <end position="256"/>
    </location>
</feature>
<dbReference type="InterPro" id="IPR053822">
    <property type="entry name" value="SDE2-like_dom"/>
</dbReference>
<keyword evidence="9" id="KW-0175">Coiled coil</keyword>
<dbReference type="GO" id="GO:0008380">
    <property type="term" value="P:RNA splicing"/>
    <property type="evidence" value="ECO:0007669"/>
    <property type="project" value="UniProtKB-KW"/>
</dbReference>
<dbReference type="GO" id="GO:0006397">
    <property type="term" value="P:mRNA processing"/>
    <property type="evidence" value="ECO:0007669"/>
    <property type="project" value="UniProtKB-KW"/>
</dbReference>
<dbReference type="OrthoDB" id="547031at2759"/>
<dbReference type="PANTHER" id="PTHR12786:SF1">
    <property type="entry name" value="SPLICING REGULATOR SDE2"/>
    <property type="match status" value="1"/>
</dbReference>
<protein>
    <recommendedName>
        <fullName evidence="11">SDE2-like domain-containing protein</fullName>
    </recommendedName>
</protein>
<comment type="caution">
    <text evidence="12">The sequence shown here is derived from an EMBL/GenBank/DDBJ whole genome shotgun (WGS) entry which is preliminary data.</text>
</comment>
<evidence type="ECO:0000256" key="3">
    <source>
        <dbReference type="ARBA" id="ARBA00008726"/>
    </source>
</evidence>
<sequence>MRVFLDIPLSHTRAFDVCAEWPLEDLVAQASALLGHDIAGDGTLYIAGRHGISTAEALAQPIAWMSLRGRTLGGKGGFGSMLRSQGSKMATNKPANYDNCRDLYGRRLKTLREAKTIVENLEAEEHAKEAAAERRRKKIADGLKETAPKKYRFDDVEYTRNCEEIVESTKQATRKAFKKKTKEMHASAGESSSSTLATAAPLIPLFVGDMSSSEDSSSESENDSHSDVDGKGESTDSSLGNIGAQASPESDSTSTKPPDPPVLRSATAKSRAAESTKRKAR</sequence>
<accession>A0A9W8EI81</accession>
<evidence type="ECO:0000256" key="8">
    <source>
        <dbReference type="ARBA" id="ARBA00023306"/>
    </source>
</evidence>
<dbReference type="InterPro" id="IPR051421">
    <property type="entry name" value="RNA_Proc_DNA_Dmg_Regulator"/>
</dbReference>
<feature type="compositionally biased region" description="Basic and acidic residues" evidence="10">
    <location>
        <begin position="222"/>
        <end position="234"/>
    </location>
</feature>
<organism evidence="12 13">
    <name type="scientific">Coemansia thaxteri</name>
    <dbReference type="NCBI Taxonomy" id="2663907"/>
    <lineage>
        <taxon>Eukaryota</taxon>
        <taxon>Fungi</taxon>
        <taxon>Fungi incertae sedis</taxon>
        <taxon>Zoopagomycota</taxon>
        <taxon>Kickxellomycotina</taxon>
        <taxon>Kickxellomycetes</taxon>
        <taxon>Kickxellales</taxon>
        <taxon>Kickxellaceae</taxon>
        <taxon>Coemansia</taxon>
    </lineage>
</organism>
<dbReference type="Pfam" id="PF22782">
    <property type="entry name" value="SDE2"/>
    <property type="match status" value="1"/>
</dbReference>
<feature type="region of interest" description="Disordered" evidence="10">
    <location>
        <begin position="170"/>
        <end position="195"/>
    </location>
</feature>
<keyword evidence="6" id="KW-0508">mRNA splicing</keyword>
<dbReference type="AlphaFoldDB" id="A0A9W8EI81"/>
<dbReference type="GO" id="GO:0005737">
    <property type="term" value="C:cytoplasm"/>
    <property type="evidence" value="ECO:0007669"/>
    <property type="project" value="UniProtKB-SubCell"/>
</dbReference>
<evidence type="ECO:0000256" key="5">
    <source>
        <dbReference type="ARBA" id="ARBA00022664"/>
    </source>
</evidence>
<feature type="region of interest" description="Disordered" evidence="10">
    <location>
        <begin position="208"/>
        <end position="281"/>
    </location>
</feature>
<feature type="coiled-coil region" evidence="9">
    <location>
        <begin position="111"/>
        <end position="138"/>
    </location>
</feature>
<evidence type="ECO:0000256" key="6">
    <source>
        <dbReference type="ARBA" id="ARBA00023187"/>
    </source>
</evidence>
<evidence type="ECO:0000313" key="13">
    <source>
        <dbReference type="Proteomes" id="UP001150907"/>
    </source>
</evidence>
<keyword evidence="8" id="KW-0131">Cell cycle</keyword>
<name>A0A9W8EI81_9FUNG</name>
<evidence type="ECO:0000256" key="7">
    <source>
        <dbReference type="ARBA" id="ARBA00023242"/>
    </source>
</evidence>
<evidence type="ECO:0000259" key="11">
    <source>
        <dbReference type="Pfam" id="PF22782"/>
    </source>
</evidence>
<keyword evidence="4" id="KW-0963">Cytoplasm</keyword>
<evidence type="ECO:0000256" key="1">
    <source>
        <dbReference type="ARBA" id="ARBA00004123"/>
    </source>
</evidence>
<proteinExistence type="inferred from homology"/>
<dbReference type="PANTHER" id="PTHR12786">
    <property type="entry name" value="SPLICING FACTOR SF3A-RELATED"/>
    <property type="match status" value="1"/>
</dbReference>
<comment type="subcellular location">
    <subcellularLocation>
        <location evidence="2">Cytoplasm</location>
    </subcellularLocation>
    <subcellularLocation>
        <location evidence="1">Nucleus</location>
    </subcellularLocation>
</comment>
<keyword evidence="5" id="KW-0507">mRNA processing</keyword>
<evidence type="ECO:0000256" key="2">
    <source>
        <dbReference type="ARBA" id="ARBA00004496"/>
    </source>
</evidence>
<dbReference type="GO" id="GO:0005634">
    <property type="term" value="C:nucleus"/>
    <property type="evidence" value="ECO:0007669"/>
    <property type="project" value="UniProtKB-SubCell"/>
</dbReference>